<reference evidence="3 4" key="1">
    <citation type="submission" date="2018-03" db="EMBL/GenBank/DDBJ databases">
        <title>Whole genome sequencing of Histamine producing bacteria.</title>
        <authorList>
            <person name="Butler K."/>
        </authorList>
    </citation>
    <scope>NUCLEOTIDE SEQUENCE [LARGE SCALE GENOMIC DNA]</scope>
    <source>
        <strain evidence="3 4">DSM 19138</strain>
    </source>
</reference>
<dbReference type="GO" id="GO:0016491">
    <property type="term" value="F:oxidoreductase activity"/>
    <property type="evidence" value="ECO:0007669"/>
    <property type="project" value="UniProtKB-KW"/>
</dbReference>
<protein>
    <submittedName>
        <fullName evidence="3">Short-chain dehydrogenase</fullName>
    </submittedName>
</protein>
<dbReference type="PANTHER" id="PTHR44196:SF1">
    <property type="entry name" value="DEHYDROGENASE_REDUCTASE SDR FAMILY MEMBER 7B"/>
    <property type="match status" value="1"/>
</dbReference>
<sequence>MAKSKKVLITGASSGIGKQLAIDYAKNGWSVLGCGQNKERLLALSEENGNITTVNFDVTDNQDVQQMLSALDEIPDLIILNAGTCEYIEHGHVDVALFRRVYEVNIFGLLNCIEALQSSFNENTHLVIIGSTASYLPLPRAEAYGSSKAAIAYIANTLAIDLENKGVTVSLVSPGFVKTPLTDKNDFAMPMLMSPEFASEKIRNGIEAKKKEIHFPLKFSLFLKFIALLPLRLQLATVKRMTGKTA</sequence>
<dbReference type="PROSITE" id="PS00061">
    <property type="entry name" value="ADH_SHORT"/>
    <property type="match status" value="1"/>
</dbReference>
<organism evidence="3 4">
    <name type="scientific">Photobacterium rosenbergii</name>
    <dbReference type="NCBI Taxonomy" id="294936"/>
    <lineage>
        <taxon>Bacteria</taxon>
        <taxon>Pseudomonadati</taxon>
        <taxon>Pseudomonadota</taxon>
        <taxon>Gammaproteobacteria</taxon>
        <taxon>Vibrionales</taxon>
        <taxon>Vibrionaceae</taxon>
        <taxon>Photobacterium</taxon>
    </lineage>
</organism>
<dbReference type="PRINTS" id="PR00081">
    <property type="entry name" value="GDHRDH"/>
</dbReference>
<dbReference type="GO" id="GO:0016020">
    <property type="term" value="C:membrane"/>
    <property type="evidence" value="ECO:0007669"/>
    <property type="project" value="TreeGrafter"/>
</dbReference>
<evidence type="ECO:0000256" key="2">
    <source>
        <dbReference type="ARBA" id="ARBA00023002"/>
    </source>
</evidence>
<dbReference type="RefSeq" id="WP_107296468.1">
    <property type="nucleotide sequence ID" value="NZ_PYMB01000001.1"/>
</dbReference>
<dbReference type="Pfam" id="PF00106">
    <property type="entry name" value="adh_short"/>
    <property type="match status" value="1"/>
</dbReference>
<evidence type="ECO:0000256" key="1">
    <source>
        <dbReference type="ARBA" id="ARBA00006484"/>
    </source>
</evidence>
<name>A0A2T3NK49_9GAMM</name>
<dbReference type="AlphaFoldDB" id="A0A2T3NK49"/>
<dbReference type="Gene3D" id="3.40.50.720">
    <property type="entry name" value="NAD(P)-binding Rossmann-like Domain"/>
    <property type="match status" value="1"/>
</dbReference>
<dbReference type="OrthoDB" id="335726at2"/>
<dbReference type="PANTHER" id="PTHR44196">
    <property type="entry name" value="DEHYDROGENASE/REDUCTASE SDR FAMILY MEMBER 7B"/>
    <property type="match status" value="1"/>
</dbReference>
<evidence type="ECO:0000313" key="4">
    <source>
        <dbReference type="Proteomes" id="UP000241346"/>
    </source>
</evidence>
<comment type="caution">
    <text evidence="3">The sequence shown here is derived from an EMBL/GenBank/DDBJ whole genome shotgun (WGS) entry which is preliminary data.</text>
</comment>
<accession>A0A2T3NK49</accession>
<dbReference type="Proteomes" id="UP000241346">
    <property type="component" value="Unassembled WGS sequence"/>
</dbReference>
<dbReference type="EMBL" id="PYMB01000001">
    <property type="protein sequence ID" value="PSW15850.1"/>
    <property type="molecule type" value="Genomic_DNA"/>
</dbReference>
<keyword evidence="2" id="KW-0560">Oxidoreductase</keyword>
<proteinExistence type="inferred from homology"/>
<dbReference type="InterPro" id="IPR036291">
    <property type="entry name" value="NAD(P)-bd_dom_sf"/>
</dbReference>
<gene>
    <name evidence="3" type="ORF">C9J01_02210</name>
</gene>
<evidence type="ECO:0000313" key="3">
    <source>
        <dbReference type="EMBL" id="PSW15850.1"/>
    </source>
</evidence>
<dbReference type="SUPFAM" id="SSF51735">
    <property type="entry name" value="NAD(P)-binding Rossmann-fold domains"/>
    <property type="match status" value="1"/>
</dbReference>
<dbReference type="InterPro" id="IPR020904">
    <property type="entry name" value="Sc_DH/Rdtase_CS"/>
</dbReference>
<comment type="similarity">
    <text evidence="1">Belongs to the short-chain dehydrogenases/reductases (SDR) family.</text>
</comment>
<dbReference type="InterPro" id="IPR002347">
    <property type="entry name" value="SDR_fam"/>
</dbReference>